<dbReference type="Proteomes" id="UP001213000">
    <property type="component" value="Unassembled WGS sequence"/>
</dbReference>
<comment type="caution">
    <text evidence="1">The sequence shown here is derived from an EMBL/GenBank/DDBJ whole genome shotgun (WGS) entry which is preliminary data.</text>
</comment>
<gene>
    <name evidence="1" type="ORF">NP233_g11931</name>
</gene>
<sequence length="543" mass="61979">MNTPSFSLPTPGSLSCEDELQHLHDVTRQIDTAIPFLFGQRAIASSRVNALQSSTRHLPAETLSIIFAHANDLTRLNPDVKERLRKPHPDHFLLALAGVSTLWRGIILSNPWLWTYIRLNFNGRAREGCLNLLRLYLTNSGTLKLDVELNFDAISTRSSSDPMLTPQPWPDRESLIDPSIDSLVIENLHRIRHLHLQTASVKWLSCTSELPNLTYFGFSPNPPSPSTSMYTFLRTNYPLASFSNSPHLHTLVLTGPGSYIDLNHGSNWSTITTLELSFLERSTCVNLLKLCSNVEVFRCRWHTHHAQPRLQSGPIAPGTPWSSPVIRQSLRILYWDMSQQTNHWELQMFRYLHIPAVQKLDLRLWNHSQVPNLREFCSRLSPSITSIHLSMLCPPSQPASECILASFDPQLQTRELGVRSLNGLHAVDHILQRMTDPEFLPNVERLRLFGPFPSPVAVQPSESLVLPKWCTELMLEIIQARLLSKRVEKFRFEFERLSVTWTPELRAQLRVLEDQTDGNFDIVQNDSAPGHPYSSLQLWWNSP</sequence>
<evidence type="ECO:0000313" key="2">
    <source>
        <dbReference type="Proteomes" id="UP001213000"/>
    </source>
</evidence>
<keyword evidence="2" id="KW-1185">Reference proteome</keyword>
<protein>
    <recommendedName>
        <fullName evidence="3">F-box domain-containing protein</fullName>
    </recommendedName>
</protein>
<accession>A0AAD5VFK5</accession>
<evidence type="ECO:0000313" key="1">
    <source>
        <dbReference type="EMBL" id="KAJ3556646.1"/>
    </source>
</evidence>
<evidence type="ECO:0008006" key="3">
    <source>
        <dbReference type="Google" id="ProtNLM"/>
    </source>
</evidence>
<name>A0AAD5VFK5_9AGAR</name>
<reference evidence="1" key="1">
    <citation type="submission" date="2022-07" db="EMBL/GenBank/DDBJ databases">
        <title>Genome Sequence of Leucocoprinus birnbaumii.</title>
        <authorList>
            <person name="Buettner E."/>
        </authorList>
    </citation>
    <scope>NUCLEOTIDE SEQUENCE</scope>
    <source>
        <strain evidence="1">VT141</strain>
    </source>
</reference>
<dbReference type="AlphaFoldDB" id="A0AAD5VFK5"/>
<dbReference type="Gene3D" id="3.80.10.10">
    <property type="entry name" value="Ribonuclease Inhibitor"/>
    <property type="match status" value="1"/>
</dbReference>
<proteinExistence type="predicted"/>
<dbReference type="EMBL" id="JANIEX010001558">
    <property type="protein sequence ID" value="KAJ3556646.1"/>
    <property type="molecule type" value="Genomic_DNA"/>
</dbReference>
<organism evidence="1 2">
    <name type="scientific">Leucocoprinus birnbaumii</name>
    <dbReference type="NCBI Taxonomy" id="56174"/>
    <lineage>
        <taxon>Eukaryota</taxon>
        <taxon>Fungi</taxon>
        <taxon>Dikarya</taxon>
        <taxon>Basidiomycota</taxon>
        <taxon>Agaricomycotina</taxon>
        <taxon>Agaricomycetes</taxon>
        <taxon>Agaricomycetidae</taxon>
        <taxon>Agaricales</taxon>
        <taxon>Agaricineae</taxon>
        <taxon>Agaricaceae</taxon>
        <taxon>Leucocoprinus</taxon>
    </lineage>
</organism>
<dbReference type="InterPro" id="IPR032675">
    <property type="entry name" value="LRR_dom_sf"/>
</dbReference>